<sequence length="153" mass="16744">MCHGHGRRAGVRRGSRAGPHCPLRPRHRQDRLLHYCNSINCNFSRTHTHQPFPGDPERSAVPCRPRGELQGLMRVAGVGEAKGCLPRQKPGRVVIAGGEKPEHESPRQGKGGASEKKASRCRPAPRGSPTLGVFLRDSSAQPLSGRNDPSRWI</sequence>
<accession>A0A7J7ZJA6</accession>
<gene>
    <name evidence="2" type="ORF">mPipKuh1_009562</name>
</gene>
<dbReference type="EMBL" id="JACAGB010000003">
    <property type="protein sequence ID" value="KAF6374343.1"/>
    <property type="molecule type" value="Genomic_DNA"/>
</dbReference>
<evidence type="ECO:0000256" key="1">
    <source>
        <dbReference type="SAM" id="MobiDB-lite"/>
    </source>
</evidence>
<feature type="region of interest" description="Disordered" evidence="1">
    <location>
        <begin position="82"/>
        <end position="153"/>
    </location>
</feature>
<dbReference type="AlphaFoldDB" id="A0A7J7ZJA6"/>
<feature type="compositionally biased region" description="Basic residues" evidence="1">
    <location>
        <begin position="1"/>
        <end position="15"/>
    </location>
</feature>
<organism evidence="2 3">
    <name type="scientific">Pipistrellus kuhlii</name>
    <name type="common">Kuhl's pipistrelle</name>
    <dbReference type="NCBI Taxonomy" id="59472"/>
    <lineage>
        <taxon>Eukaryota</taxon>
        <taxon>Metazoa</taxon>
        <taxon>Chordata</taxon>
        <taxon>Craniata</taxon>
        <taxon>Vertebrata</taxon>
        <taxon>Euteleostomi</taxon>
        <taxon>Mammalia</taxon>
        <taxon>Eutheria</taxon>
        <taxon>Laurasiatheria</taxon>
        <taxon>Chiroptera</taxon>
        <taxon>Yangochiroptera</taxon>
        <taxon>Vespertilionidae</taxon>
        <taxon>Pipistrellus</taxon>
    </lineage>
</organism>
<protein>
    <submittedName>
        <fullName evidence="2">Uncharacterized protein</fullName>
    </submittedName>
</protein>
<feature type="compositionally biased region" description="Basic and acidic residues" evidence="1">
    <location>
        <begin position="99"/>
        <end position="118"/>
    </location>
</feature>
<keyword evidence="3" id="KW-1185">Reference proteome</keyword>
<evidence type="ECO:0000313" key="3">
    <source>
        <dbReference type="Proteomes" id="UP000558488"/>
    </source>
</evidence>
<proteinExistence type="predicted"/>
<dbReference type="Proteomes" id="UP000558488">
    <property type="component" value="Unassembled WGS sequence"/>
</dbReference>
<reference evidence="2 3" key="1">
    <citation type="journal article" date="2020" name="Nature">
        <title>Six reference-quality genomes reveal evolution of bat adaptations.</title>
        <authorList>
            <person name="Jebb D."/>
            <person name="Huang Z."/>
            <person name="Pippel M."/>
            <person name="Hughes G.M."/>
            <person name="Lavrichenko K."/>
            <person name="Devanna P."/>
            <person name="Winkler S."/>
            <person name="Jermiin L.S."/>
            <person name="Skirmuntt E.C."/>
            <person name="Katzourakis A."/>
            <person name="Burkitt-Gray L."/>
            <person name="Ray D.A."/>
            <person name="Sullivan K.A.M."/>
            <person name="Roscito J.G."/>
            <person name="Kirilenko B.M."/>
            <person name="Davalos L.M."/>
            <person name="Corthals A.P."/>
            <person name="Power M.L."/>
            <person name="Jones G."/>
            <person name="Ransome R.D."/>
            <person name="Dechmann D.K.N."/>
            <person name="Locatelli A.G."/>
            <person name="Puechmaille S.J."/>
            <person name="Fedrigo O."/>
            <person name="Jarvis E.D."/>
            <person name="Hiller M."/>
            <person name="Vernes S.C."/>
            <person name="Myers E.W."/>
            <person name="Teeling E.C."/>
        </authorList>
    </citation>
    <scope>NUCLEOTIDE SEQUENCE [LARGE SCALE GENOMIC DNA]</scope>
    <source>
        <strain evidence="2">MPipKuh1</strain>
        <tissue evidence="2">Flight muscle</tissue>
    </source>
</reference>
<evidence type="ECO:0000313" key="2">
    <source>
        <dbReference type="EMBL" id="KAF6374343.1"/>
    </source>
</evidence>
<feature type="region of interest" description="Disordered" evidence="1">
    <location>
        <begin position="1"/>
        <end position="25"/>
    </location>
</feature>
<comment type="caution">
    <text evidence="2">The sequence shown here is derived from an EMBL/GenBank/DDBJ whole genome shotgun (WGS) entry which is preliminary data.</text>
</comment>
<name>A0A7J7ZJA6_PIPKU</name>